<protein>
    <submittedName>
        <fullName evidence="3">CoA transferase</fullName>
    </submittedName>
</protein>
<dbReference type="Gene3D" id="3.40.50.10540">
    <property type="entry name" value="Crotonobetainyl-coa:carnitine coa-transferase, domain 1"/>
    <property type="match status" value="2"/>
</dbReference>
<dbReference type="SUPFAM" id="SSF89796">
    <property type="entry name" value="CoA-transferase family III (CaiB/BaiF)"/>
    <property type="match status" value="1"/>
</dbReference>
<proteinExistence type="predicted"/>
<name>A0ABP8IHY2_9BURK</name>
<keyword evidence="1 3" id="KW-0808">Transferase</keyword>
<dbReference type="EMBL" id="BAABGJ010000081">
    <property type="protein sequence ID" value="GAA4359254.1"/>
    <property type="molecule type" value="Genomic_DNA"/>
</dbReference>
<evidence type="ECO:0000313" key="3">
    <source>
        <dbReference type="EMBL" id="GAA4359254.1"/>
    </source>
</evidence>
<comment type="caution">
    <text evidence="3">The sequence shown here is derived from an EMBL/GenBank/DDBJ whole genome shotgun (WGS) entry which is preliminary data.</text>
</comment>
<reference evidence="4" key="1">
    <citation type="journal article" date="2019" name="Int. J. Syst. Evol. Microbiol.">
        <title>The Global Catalogue of Microorganisms (GCM) 10K type strain sequencing project: providing services to taxonomists for standard genome sequencing and annotation.</title>
        <authorList>
            <consortium name="The Broad Institute Genomics Platform"/>
            <consortium name="The Broad Institute Genome Sequencing Center for Infectious Disease"/>
            <person name="Wu L."/>
            <person name="Ma J."/>
        </authorList>
    </citation>
    <scope>NUCLEOTIDE SEQUENCE [LARGE SCALE GENOMIC DNA]</scope>
    <source>
        <strain evidence="4">JCM 17804</strain>
    </source>
</reference>
<gene>
    <name evidence="3" type="ORF">GCM10023165_55080</name>
</gene>
<dbReference type="Pfam" id="PF02515">
    <property type="entry name" value="CoA_transf_3"/>
    <property type="match status" value="1"/>
</dbReference>
<dbReference type="InterPro" id="IPR003673">
    <property type="entry name" value="CoA-Trfase_fam_III"/>
</dbReference>
<evidence type="ECO:0000256" key="2">
    <source>
        <dbReference type="SAM" id="MobiDB-lite"/>
    </source>
</evidence>
<evidence type="ECO:0000256" key="1">
    <source>
        <dbReference type="ARBA" id="ARBA00022679"/>
    </source>
</evidence>
<dbReference type="PANTHER" id="PTHR48207:SF4">
    <property type="entry name" value="BLL6097 PROTEIN"/>
    <property type="match status" value="1"/>
</dbReference>
<feature type="region of interest" description="Disordered" evidence="2">
    <location>
        <begin position="346"/>
        <end position="370"/>
    </location>
</feature>
<accession>A0ABP8IHY2</accession>
<dbReference type="GO" id="GO:0016740">
    <property type="term" value="F:transferase activity"/>
    <property type="evidence" value="ECO:0007669"/>
    <property type="project" value="UniProtKB-KW"/>
</dbReference>
<dbReference type="InterPro" id="IPR023606">
    <property type="entry name" value="CoA-Trfase_III_dom_1_sf"/>
</dbReference>
<dbReference type="Proteomes" id="UP001500975">
    <property type="component" value="Unassembled WGS sequence"/>
</dbReference>
<evidence type="ECO:0000313" key="4">
    <source>
        <dbReference type="Proteomes" id="UP001500975"/>
    </source>
</evidence>
<dbReference type="InterPro" id="IPR050483">
    <property type="entry name" value="CoA-transferase_III_domain"/>
</dbReference>
<sequence length="393" mass="42557">MDDPFNSQPTMTPDAPLRGIRVVDSSSYMTGPLSATMLADLGATVIKVEPPGGDGFRGFGHKVEGLSALWANINRGKRSIVLDLKASGDLQTMKALLAGADVFVENWRPHVAGSLGLGQDALQNLNPRLVHLSITGFGDSGPLARVPAYDSLIQGHTGMVHLLGAGGAPDVAPYWVVDKVVATLGCQSVLAALYARERSGKGSHVSLPMLDAMSYFNFPDMFQHRTFVKDETPWRPAFNPVVRTSDGHVVVAPVNGGQISRALKALERPDIKAEMLAIKDHGEMVACLYAHLNEVMSGKPTAHWLALFESSDVPIAPVRTLDEHLADAQVINNRIYREVESPAGPMRVPRYPASFDRRQLDPAGAPPLVDADAARIRAELQMQDDQKEETHEQ</sequence>
<dbReference type="PANTHER" id="PTHR48207">
    <property type="entry name" value="SUCCINATE--HYDROXYMETHYLGLUTARATE COA-TRANSFERASE"/>
    <property type="match status" value="1"/>
</dbReference>
<keyword evidence="4" id="KW-1185">Reference proteome</keyword>
<organism evidence="3 4">
    <name type="scientific">Variovorax defluvii</name>
    <dbReference type="NCBI Taxonomy" id="913761"/>
    <lineage>
        <taxon>Bacteria</taxon>
        <taxon>Pseudomonadati</taxon>
        <taxon>Pseudomonadota</taxon>
        <taxon>Betaproteobacteria</taxon>
        <taxon>Burkholderiales</taxon>
        <taxon>Comamonadaceae</taxon>
        <taxon>Variovorax</taxon>
    </lineage>
</organism>